<proteinExistence type="predicted"/>
<evidence type="ECO:0000313" key="1">
    <source>
        <dbReference type="EMBL" id="CAA2618708.1"/>
    </source>
</evidence>
<evidence type="ECO:0000313" key="2">
    <source>
        <dbReference type="Proteomes" id="UP001189122"/>
    </source>
</evidence>
<organism evidence="1">
    <name type="scientific">Spirodela intermedia</name>
    <name type="common">Intermediate duckweed</name>
    <dbReference type="NCBI Taxonomy" id="51605"/>
    <lineage>
        <taxon>Eukaryota</taxon>
        <taxon>Viridiplantae</taxon>
        <taxon>Streptophyta</taxon>
        <taxon>Embryophyta</taxon>
        <taxon>Tracheophyta</taxon>
        <taxon>Spermatophyta</taxon>
        <taxon>Magnoliopsida</taxon>
        <taxon>Liliopsida</taxon>
        <taxon>Araceae</taxon>
        <taxon>Lemnoideae</taxon>
        <taxon>Spirodela</taxon>
    </lineage>
</organism>
<dbReference type="AlphaFoldDB" id="A0A7I8IKM9"/>
<sequence length="51" mass="5743">MIDLPPRASPPTAPPYPHLHANLILSDPYLYITDRLKLERASERERDMGGG</sequence>
<keyword evidence="2" id="KW-1185">Reference proteome</keyword>
<gene>
    <name evidence="1" type="ORF">SI7747_04004875</name>
</gene>
<name>A0A7I8IKM9_SPIIN</name>
<accession>A0A7I8IKM9</accession>
<dbReference type="Proteomes" id="UP001189122">
    <property type="component" value="Unassembled WGS sequence"/>
</dbReference>
<reference evidence="1 2" key="1">
    <citation type="submission" date="2019-12" db="EMBL/GenBank/DDBJ databases">
        <authorList>
            <person name="Scholz U."/>
            <person name="Mascher M."/>
            <person name="Fiebig A."/>
        </authorList>
    </citation>
    <scope>NUCLEOTIDE SEQUENCE</scope>
</reference>
<protein>
    <submittedName>
        <fullName evidence="1">Uncharacterized protein</fullName>
    </submittedName>
</protein>
<dbReference type="EMBL" id="LR743591">
    <property type="protein sequence ID" value="CAA2618708.1"/>
    <property type="molecule type" value="Genomic_DNA"/>
</dbReference>
<dbReference type="EMBL" id="CACRZD030000004">
    <property type="protein sequence ID" value="CAA6658429.1"/>
    <property type="molecule type" value="Genomic_DNA"/>
</dbReference>